<keyword evidence="6 9" id="KW-1133">Transmembrane helix</keyword>
<dbReference type="PANTHER" id="PTHR21716">
    <property type="entry name" value="TRANSMEMBRANE PROTEIN"/>
    <property type="match status" value="1"/>
</dbReference>
<comment type="similarity">
    <text evidence="2">Belongs to the autoinducer-2 exporter (AI-2E) (TC 2.A.86) family.</text>
</comment>
<feature type="transmembrane region" description="Helical" evidence="9">
    <location>
        <begin position="264"/>
        <end position="287"/>
    </location>
</feature>
<keyword evidence="4" id="KW-1003">Cell membrane</keyword>
<gene>
    <name evidence="10" type="ORF">AVDCRST_MAG50-2664</name>
</gene>
<sequence>MTERLRRAGQVAWALVGVAVLLAVLGLLAWAFRVIFPPLILAAAIVFILNPVVTRLQHRGLPRAVAAGLAYVAVLTVLVVAAVLIFPLAAGQVDQLAADAPEIESKVETFIADIAATSQGTFFEFSEQDVEQAVSREETTFEEQVAQLRRIGAEIFHALLVLVLAPIIAFYLLVDVPHLRKVAESLIPAGARHEVLVVSHRLNRAIGGFFRGQLLVALLVGVMCSLGLAAIGLEFWFLIGMIAGLFNVIPLVGPWIGGIPGVTIALTTGTPLQALLVVVVMVAVQQIDNHFITPQVMQRIVHLHPAAVILGLLAGGSMGGFLGLMLAVPAAAALKIVIGDVWRVHILGEPIDPLGEVDMGAGIVEDVADRQENQGLGGDDASRPDEADAGAAASALDRPTS</sequence>
<feature type="transmembrane region" description="Helical" evidence="9">
    <location>
        <begin position="65"/>
        <end position="86"/>
    </location>
</feature>
<feature type="transmembrane region" description="Helical" evidence="9">
    <location>
        <begin position="307"/>
        <end position="334"/>
    </location>
</feature>
<evidence type="ECO:0000256" key="9">
    <source>
        <dbReference type="SAM" id="Phobius"/>
    </source>
</evidence>
<organism evidence="10">
    <name type="scientific">uncultured Acidimicrobiales bacterium</name>
    <dbReference type="NCBI Taxonomy" id="310071"/>
    <lineage>
        <taxon>Bacteria</taxon>
        <taxon>Bacillati</taxon>
        <taxon>Actinomycetota</taxon>
        <taxon>Acidimicrobiia</taxon>
        <taxon>Acidimicrobiales</taxon>
        <taxon>environmental samples</taxon>
    </lineage>
</organism>
<accession>A0A6J4IN14</accession>
<keyword evidence="7 9" id="KW-0472">Membrane</keyword>
<evidence type="ECO:0000256" key="4">
    <source>
        <dbReference type="ARBA" id="ARBA00022475"/>
    </source>
</evidence>
<evidence type="ECO:0008006" key="11">
    <source>
        <dbReference type="Google" id="ProtNLM"/>
    </source>
</evidence>
<dbReference type="AlphaFoldDB" id="A0A6J4IN14"/>
<feature type="transmembrane region" description="Helical" evidence="9">
    <location>
        <begin position="12"/>
        <end position="29"/>
    </location>
</feature>
<feature type="transmembrane region" description="Helical" evidence="9">
    <location>
        <begin position="235"/>
        <end position="257"/>
    </location>
</feature>
<name>A0A6J4IN14_9ACTN</name>
<dbReference type="Pfam" id="PF01594">
    <property type="entry name" value="AI-2E_transport"/>
    <property type="match status" value="1"/>
</dbReference>
<evidence type="ECO:0000256" key="7">
    <source>
        <dbReference type="ARBA" id="ARBA00023136"/>
    </source>
</evidence>
<reference evidence="10" key="1">
    <citation type="submission" date="2020-02" db="EMBL/GenBank/DDBJ databases">
        <authorList>
            <person name="Meier V. D."/>
        </authorList>
    </citation>
    <scope>NUCLEOTIDE SEQUENCE</scope>
    <source>
        <strain evidence="10">AVDCRST_MAG50</strain>
    </source>
</reference>
<dbReference type="GO" id="GO:0005886">
    <property type="term" value="C:plasma membrane"/>
    <property type="evidence" value="ECO:0007669"/>
    <property type="project" value="UniProtKB-SubCell"/>
</dbReference>
<proteinExistence type="inferred from homology"/>
<keyword evidence="3" id="KW-0813">Transport</keyword>
<evidence type="ECO:0000256" key="6">
    <source>
        <dbReference type="ARBA" id="ARBA00022989"/>
    </source>
</evidence>
<feature type="region of interest" description="Disordered" evidence="8">
    <location>
        <begin position="370"/>
        <end position="401"/>
    </location>
</feature>
<feature type="transmembrane region" description="Helical" evidence="9">
    <location>
        <begin position="35"/>
        <end position="53"/>
    </location>
</feature>
<dbReference type="EMBL" id="CADCTF010000122">
    <property type="protein sequence ID" value="CAA9257120.1"/>
    <property type="molecule type" value="Genomic_DNA"/>
</dbReference>
<evidence type="ECO:0000256" key="2">
    <source>
        <dbReference type="ARBA" id="ARBA00009773"/>
    </source>
</evidence>
<protein>
    <recommendedName>
        <fullName evidence="11">AI-2E family transporter</fullName>
    </recommendedName>
</protein>
<feature type="compositionally biased region" description="Low complexity" evidence="8">
    <location>
        <begin position="389"/>
        <end position="401"/>
    </location>
</feature>
<evidence type="ECO:0000256" key="3">
    <source>
        <dbReference type="ARBA" id="ARBA00022448"/>
    </source>
</evidence>
<dbReference type="InterPro" id="IPR002549">
    <property type="entry name" value="AI-2E-like"/>
</dbReference>
<dbReference type="PANTHER" id="PTHR21716:SF53">
    <property type="entry name" value="PERMEASE PERM-RELATED"/>
    <property type="match status" value="1"/>
</dbReference>
<feature type="transmembrane region" description="Helical" evidence="9">
    <location>
        <begin position="209"/>
        <end position="229"/>
    </location>
</feature>
<evidence type="ECO:0000256" key="8">
    <source>
        <dbReference type="SAM" id="MobiDB-lite"/>
    </source>
</evidence>
<feature type="transmembrane region" description="Helical" evidence="9">
    <location>
        <begin position="155"/>
        <end position="174"/>
    </location>
</feature>
<keyword evidence="5 9" id="KW-0812">Transmembrane</keyword>
<evidence type="ECO:0000313" key="10">
    <source>
        <dbReference type="EMBL" id="CAA9257120.1"/>
    </source>
</evidence>
<dbReference type="GO" id="GO:0055085">
    <property type="term" value="P:transmembrane transport"/>
    <property type="evidence" value="ECO:0007669"/>
    <property type="project" value="TreeGrafter"/>
</dbReference>
<evidence type="ECO:0000256" key="1">
    <source>
        <dbReference type="ARBA" id="ARBA00004651"/>
    </source>
</evidence>
<comment type="subcellular location">
    <subcellularLocation>
        <location evidence="1">Cell membrane</location>
        <topology evidence="1">Multi-pass membrane protein</topology>
    </subcellularLocation>
</comment>
<evidence type="ECO:0000256" key="5">
    <source>
        <dbReference type="ARBA" id="ARBA00022692"/>
    </source>
</evidence>